<name>A0ABN7ULC8_GIGMA</name>
<protein>
    <submittedName>
        <fullName evidence="1">16282_t:CDS:1</fullName>
    </submittedName>
</protein>
<proteinExistence type="predicted"/>
<accession>A0ABN7ULC8</accession>
<keyword evidence="2" id="KW-1185">Reference proteome</keyword>
<comment type="caution">
    <text evidence="1">The sequence shown here is derived from an EMBL/GenBank/DDBJ whole genome shotgun (WGS) entry which is preliminary data.</text>
</comment>
<evidence type="ECO:0000313" key="2">
    <source>
        <dbReference type="Proteomes" id="UP000789901"/>
    </source>
</evidence>
<gene>
    <name evidence="1" type="ORF">GMARGA_LOCUS7623</name>
</gene>
<dbReference type="Proteomes" id="UP000789901">
    <property type="component" value="Unassembled WGS sequence"/>
</dbReference>
<dbReference type="EMBL" id="CAJVQB010003743">
    <property type="protein sequence ID" value="CAG8616590.1"/>
    <property type="molecule type" value="Genomic_DNA"/>
</dbReference>
<evidence type="ECO:0000313" key="1">
    <source>
        <dbReference type="EMBL" id="CAG8616590.1"/>
    </source>
</evidence>
<sequence length="45" mass="5104">MVILVEKQQKGTLVLGQDTILVERTYGKIGRINISLMKQFVSEII</sequence>
<organism evidence="1 2">
    <name type="scientific">Gigaspora margarita</name>
    <dbReference type="NCBI Taxonomy" id="4874"/>
    <lineage>
        <taxon>Eukaryota</taxon>
        <taxon>Fungi</taxon>
        <taxon>Fungi incertae sedis</taxon>
        <taxon>Mucoromycota</taxon>
        <taxon>Glomeromycotina</taxon>
        <taxon>Glomeromycetes</taxon>
        <taxon>Diversisporales</taxon>
        <taxon>Gigasporaceae</taxon>
        <taxon>Gigaspora</taxon>
    </lineage>
</organism>
<reference evidence="1 2" key="1">
    <citation type="submission" date="2021-06" db="EMBL/GenBank/DDBJ databases">
        <authorList>
            <person name="Kallberg Y."/>
            <person name="Tangrot J."/>
            <person name="Rosling A."/>
        </authorList>
    </citation>
    <scope>NUCLEOTIDE SEQUENCE [LARGE SCALE GENOMIC DNA]</scope>
    <source>
        <strain evidence="1 2">120-4 pot B 10/14</strain>
    </source>
</reference>